<feature type="transmembrane region" description="Helical" evidence="7">
    <location>
        <begin position="74"/>
        <end position="100"/>
    </location>
</feature>
<dbReference type="GO" id="GO:0051536">
    <property type="term" value="F:iron-sulfur cluster binding"/>
    <property type="evidence" value="ECO:0007669"/>
    <property type="project" value="UniProtKB-KW"/>
</dbReference>
<feature type="transmembrane region" description="Helical" evidence="7">
    <location>
        <begin position="440"/>
        <end position="458"/>
    </location>
</feature>
<keyword evidence="6 7" id="KW-0472">Membrane</keyword>
<dbReference type="PANTHER" id="PTHR30224:SF4">
    <property type="entry name" value="ELECTRON TRANSPORT PROTEIN YCCM-RELATED"/>
    <property type="match status" value="1"/>
</dbReference>
<feature type="transmembrane region" description="Helical" evidence="7">
    <location>
        <begin position="36"/>
        <end position="54"/>
    </location>
</feature>
<keyword evidence="7" id="KW-0812">Transmembrane</keyword>
<organism evidence="9 10">
    <name type="scientific">Clostridium magnum DSM 2767</name>
    <dbReference type="NCBI Taxonomy" id="1121326"/>
    <lineage>
        <taxon>Bacteria</taxon>
        <taxon>Bacillati</taxon>
        <taxon>Bacillota</taxon>
        <taxon>Clostridia</taxon>
        <taxon>Eubacteriales</taxon>
        <taxon>Clostridiaceae</taxon>
        <taxon>Clostridium</taxon>
    </lineage>
</organism>
<feature type="transmembrane region" description="Helical" evidence="7">
    <location>
        <begin position="121"/>
        <end position="143"/>
    </location>
</feature>
<evidence type="ECO:0000313" key="10">
    <source>
        <dbReference type="Proteomes" id="UP000076603"/>
    </source>
</evidence>
<evidence type="ECO:0000256" key="5">
    <source>
        <dbReference type="ARBA" id="ARBA00023014"/>
    </source>
</evidence>
<accession>A0A161YLJ1</accession>
<evidence type="ECO:0000256" key="4">
    <source>
        <dbReference type="ARBA" id="ARBA00023004"/>
    </source>
</evidence>
<evidence type="ECO:0000313" key="9">
    <source>
        <dbReference type="EMBL" id="KZL91462.1"/>
    </source>
</evidence>
<dbReference type="GO" id="GO:0005886">
    <property type="term" value="C:plasma membrane"/>
    <property type="evidence" value="ECO:0007669"/>
    <property type="project" value="UniProtKB-SubCell"/>
</dbReference>
<name>A0A161YLJ1_9CLOT</name>
<dbReference type="OrthoDB" id="9771372at2"/>
<dbReference type="Pfam" id="PF12801">
    <property type="entry name" value="Fer4_5"/>
    <property type="match status" value="2"/>
</dbReference>
<dbReference type="PROSITE" id="PS00198">
    <property type="entry name" value="4FE4S_FER_1"/>
    <property type="match status" value="1"/>
</dbReference>
<dbReference type="SUPFAM" id="SSF54862">
    <property type="entry name" value="4Fe-4S ferredoxins"/>
    <property type="match status" value="1"/>
</dbReference>
<feature type="transmembrane region" description="Helical" evidence="7">
    <location>
        <begin position="346"/>
        <end position="364"/>
    </location>
</feature>
<keyword evidence="3" id="KW-0479">Metal-binding</keyword>
<dbReference type="RefSeq" id="WP_066624189.1">
    <property type="nucleotide sequence ID" value="NZ_FQXL01000005.1"/>
</dbReference>
<evidence type="ECO:0000256" key="7">
    <source>
        <dbReference type="SAM" id="Phobius"/>
    </source>
</evidence>
<keyword evidence="10" id="KW-1185">Reference proteome</keyword>
<keyword evidence="7" id="KW-1133">Transmembrane helix</keyword>
<evidence type="ECO:0000256" key="2">
    <source>
        <dbReference type="ARBA" id="ARBA00022475"/>
    </source>
</evidence>
<dbReference type="PATRIC" id="fig|1121326.3.peg.3252"/>
<dbReference type="InterPro" id="IPR017896">
    <property type="entry name" value="4Fe4S_Fe-S-bd"/>
</dbReference>
<evidence type="ECO:0000256" key="3">
    <source>
        <dbReference type="ARBA" id="ARBA00022723"/>
    </source>
</evidence>
<dbReference type="STRING" id="1121326.CLMAG_32210"/>
<dbReference type="PROSITE" id="PS51379">
    <property type="entry name" value="4FE4S_FER_2"/>
    <property type="match status" value="1"/>
</dbReference>
<feature type="domain" description="4Fe-4S ferredoxin-type" evidence="8">
    <location>
        <begin position="224"/>
        <end position="254"/>
    </location>
</feature>
<evidence type="ECO:0000256" key="6">
    <source>
        <dbReference type="ARBA" id="ARBA00023136"/>
    </source>
</evidence>
<dbReference type="Proteomes" id="UP000076603">
    <property type="component" value="Unassembled WGS sequence"/>
</dbReference>
<sequence length="464" mass="52195">MAEKKKTSVDEEKTYSSEDKNLLDNKKFAGFIKSKWYPGIFQWPVAVVFAFIVYELLFGSTSAHDNFGTAATWVLWWPLLPIIFFLLGRFWCAICPFGLLNDVVQKFVGNNRPVPKLLRKYGIWIIDAMFIAITWSDHIWGVVESPRGSGTLLLMMTLAVIFSGAVFERRTWCRYLCFLGGVSGNYTRSGMMELRATPEKCDKCNVAACYKGNGKVEGCPMFEFPRTMDTNAECNFCGNCVKSCPNNSIKISRRVPTRELWFIRKPKLEESFLAVVIMGIVFVQNITMLNIWEPILNWLEKATGTDSYYVTFTITFIIAMLIPILMLSATGLIAKKFNGDSVKQNFAKFGYAIIPLDMAAHIAHNLFHLLAEGKSILFTFVELFGMEMHGSTAILDTPTIQALQYLLIVLGTLGSIYTAYRLAKSNYGGKNSKSLGTSIVYGALILILGIINIVLFMLPMSMRM</sequence>
<reference evidence="9 10" key="1">
    <citation type="submission" date="2016-04" db="EMBL/GenBank/DDBJ databases">
        <title>Genome sequence of Clostridium magnum DSM 2767.</title>
        <authorList>
            <person name="Poehlein A."/>
            <person name="Uhlig R."/>
            <person name="Fischer R."/>
            <person name="Bahl H."/>
            <person name="Daniel R."/>
        </authorList>
    </citation>
    <scope>NUCLEOTIDE SEQUENCE [LARGE SCALE GENOMIC DNA]</scope>
    <source>
        <strain evidence="9 10">DSM 2767</strain>
    </source>
</reference>
<dbReference type="InterPro" id="IPR017900">
    <property type="entry name" value="4Fe4S_Fe_S_CS"/>
</dbReference>
<evidence type="ECO:0000256" key="1">
    <source>
        <dbReference type="ARBA" id="ARBA00004236"/>
    </source>
</evidence>
<feature type="transmembrane region" description="Helical" evidence="7">
    <location>
        <begin position="312"/>
        <end position="334"/>
    </location>
</feature>
<keyword evidence="5" id="KW-0411">Iron-sulfur</keyword>
<feature type="transmembrane region" description="Helical" evidence="7">
    <location>
        <begin position="402"/>
        <end position="420"/>
    </location>
</feature>
<proteinExistence type="predicted"/>
<dbReference type="EMBL" id="LWAE01000003">
    <property type="protein sequence ID" value="KZL91462.1"/>
    <property type="molecule type" value="Genomic_DNA"/>
</dbReference>
<comment type="caution">
    <text evidence="9">The sequence shown here is derived from an EMBL/GenBank/DDBJ whole genome shotgun (WGS) entry which is preliminary data.</text>
</comment>
<feature type="transmembrane region" description="Helical" evidence="7">
    <location>
        <begin position="149"/>
        <end position="167"/>
    </location>
</feature>
<evidence type="ECO:0000259" key="8">
    <source>
        <dbReference type="PROSITE" id="PS51379"/>
    </source>
</evidence>
<dbReference type="PANTHER" id="PTHR30224">
    <property type="entry name" value="ELECTRON TRANSPORT PROTEIN"/>
    <property type="match status" value="1"/>
</dbReference>
<gene>
    <name evidence="9" type="ORF">CLMAG_32210</name>
</gene>
<keyword evidence="2" id="KW-1003">Cell membrane</keyword>
<dbReference type="InterPro" id="IPR052378">
    <property type="entry name" value="NosR_regulator"/>
</dbReference>
<protein>
    <submittedName>
        <fullName evidence="9">Quinol dehydrogenase membrane component</fullName>
    </submittedName>
</protein>
<keyword evidence="4" id="KW-0408">Iron</keyword>
<comment type="subcellular location">
    <subcellularLocation>
        <location evidence="1">Cell membrane</location>
    </subcellularLocation>
</comment>
<dbReference type="AlphaFoldDB" id="A0A161YLJ1"/>
<dbReference type="GO" id="GO:0046872">
    <property type="term" value="F:metal ion binding"/>
    <property type="evidence" value="ECO:0007669"/>
    <property type="project" value="UniProtKB-KW"/>
</dbReference>
<feature type="transmembrane region" description="Helical" evidence="7">
    <location>
        <begin position="272"/>
        <end position="292"/>
    </location>
</feature>